<evidence type="ECO:0000313" key="2">
    <source>
        <dbReference type="EMBL" id="CAK8986068.1"/>
    </source>
</evidence>
<comment type="caution">
    <text evidence="2">The sequence shown here is derived from an EMBL/GenBank/DDBJ whole genome shotgun (WGS) entry which is preliminary data.</text>
</comment>
<gene>
    <name evidence="2" type="ORF">CCMP2556_LOCUS369</name>
</gene>
<reference evidence="2 3" key="1">
    <citation type="submission" date="2024-02" db="EMBL/GenBank/DDBJ databases">
        <authorList>
            <person name="Chen Y."/>
            <person name="Shah S."/>
            <person name="Dougan E. K."/>
            <person name="Thang M."/>
            <person name="Chan C."/>
        </authorList>
    </citation>
    <scope>NUCLEOTIDE SEQUENCE [LARGE SCALE GENOMIC DNA]</scope>
</reference>
<name>A0ABP0H792_9DINO</name>
<proteinExistence type="predicted"/>
<feature type="region of interest" description="Disordered" evidence="1">
    <location>
        <begin position="120"/>
        <end position="139"/>
    </location>
</feature>
<protein>
    <recommendedName>
        <fullName evidence="4">C3H1-type domain-containing protein</fullName>
    </recommendedName>
</protein>
<feature type="compositionally biased region" description="Basic and acidic residues" evidence="1">
    <location>
        <begin position="124"/>
        <end position="134"/>
    </location>
</feature>
<feature type="non-terminal residue" evidence="2">
    <location>
        <position position="212"/>
    </location>
</feature>
<dbReference type="EMBL" id="CAXAMN010000042">
    <property type="protein sequence ID" value="CAK8986068.1"/>
    <property type="molecule type" value="Genomic_DNA"/>
</dbReference>
<organism evidence="2 3">
    <name type="scientific">Durusdinium trenchii</name>
    <dbReference type="NCBI Taxonomy" id="1381693"/>
    <lineage>
        <taxon>Eukaryota</taxon>
        <taxon>Sar</taxon>
        <taxon>Alveolata</taxon>
        <taxon>Dinophyceae</taxon>
        <taxon>Suessiales</taxon>
        <taxon>Symbiodiniaceae</taxon>
        <taxon>Durusdinium</taxon>
    </lineage>
</organism>
<accession>A0ABP0H792</accession>
<keyword evidence="3" id="KW-1185">Reference proteome</keyword>
<evidence type="ECO:0000313" key="3">
    <source>
        <dbReference type="Proteomes" id="UP001642484"/>
    </source>
</evidence>
<evidence type="ECO:0008006" key="4">
    <source>
        <dbReference type="Google" id="ProtNLM"/>
    </source>
</evidence>
<dbReference type="Proteomes" id="UP001642484">
    <property type="component" value="Unassembled WGS sequence"/>
</dbReference>
<evidence type="ECO:0000256" key="1">
    <source>
        <dbReference type="SAM" id="MobiDB-lite"/>
    </source>
</evidence>
<sequence>MQELSLEVTPVDSEAELQFQAEEVEIVVGPTQHAVLPLSFENVWIDEQHLAVQSRSSHLSVSDVLRLKAQDRPQLQVRSFGSLLHSCQTEAPCRPCMFERVPGRCKKAWLCDFCHLHAGRKKKGEPSTDPKEPARSSTLDFEWDTESREQLGDHMAHQLQQIQQLQLQQMSRMSQYDLQQQQQLLQFQQYQRALQAQQTLEAPAMKQMRAQS</sequence>